<accession>A0ACB0KDH9</accession>
<evidence type="ECO:0000313" key="1">
    <source>
        <dbReference type="EMBL" id="CAJ2655271.1"/>
    </source>
</evidence>
<proteinExistence type="predicted"/>
<reference evidence="1" key="1">
    <citation type="submission" date="2023-10" db="EMBL/GenBank/DDBJ databases">
        <authorList>
            <person name="Rodriguez Cubillos JULIANA M."/>
            <person name="De Vega J."/>
        </authorList>
    </citation>
    <scope>NUCLEOTIDE SEQUENCE</scope>
</reference>
<comment type="caution">
    <text evidence="1">The sequence shown here is derived from an EMBL/GenBank/DDBJ whole genome shotgun (WGS) entry which is preliminary data.</text>
</comment>
<sequence>MALQLHTLIECSISHHNLFKIIFYFLFISTLIHSTTSTSNCTKDSTSTIYKKFLKTQCNSTTYPNVCYKSLSPYTSKIKTNSLTLTKISIYLALKSARSASMTLKRLSSKKLTHAETLVIADCSENVEDTVDSLEDSADGLVHLNGTTTSDERFQWDTIKTWMSAAITNEGTCTDEFDEMEVRSSIKKMIKTSVGNLLYLTSNALAFVNRLSF</sequence>
<dbReference type="Proteomes" id="UP001177021">
    <property type="component" value="Unassembled WGS sequence"/>
</dbReference>
<protein>
    <submittedName>
        <fullName evidence="1">Uncharacterized protein</fullName>
    </submittedName>
</protein>
<gene>
    <name evidence="1" type="ORF">MILVUS5_LOCUS22239</name>
</gene>
<evidence type="ECO:0000313" key="2">
    <source>
        <dbReference type="Proteomes" id="UP001177021"/>
    </source>
</evidence>
<keyword evidence="2" id="KW-1185">Reference proteome</keyword>
<dbReference type="EMBL" id="CASHSV030000206">
    <property type="protein sequence ID" value="CAJ2655271.1"/>
    <property type="molecule type" value="Genomic_DNA"/>
</dbReference>
<name>A0ACB0KDH9_TRIPR</name>
<organism evidence="1 2">
    <name type="scientific">Trifolium pratense</name>
    <name type="common">Red clover</name>
    <dbReference type="NCBI Taxonomy" id="57577"/>
    <lineage>
        <taxon>Eukaryota</taxon>
        <taxon>Viridiplantae</taxon>
        <taxon>Streptophyta</taxon>
        <taxon>Embryophyta</taxon>
        <taxon>Tracheophyta</taxon>
        <taxon>Spermatophyta</taxon>
        <taxon>Magnoliopsida</taxon>
        <taxon>eudicotyledons</taxon>
        <taxon>Gunneridae</taxon>
        <taxon>Pentapetalae</taxon>
        <taxon>rosids</taxon>
        <taxon>fabids</taxon>
        <taxon>Fabales</taxon>
        <taxon>Fabaceae</taxon>
        <taxon>Papilionoideae</taxon>
        <taxon>50 kb inversion clade</taxon>
        <taxon>NPAAA clade</taxon>
        <taxon>Hologalegina</taxon>
        <taxon>IRL clade</taxon>
        <taxon>Trifolieae</taxon>
        <taxon>Trifolium</taxon>
    </lineage>
</organism>